<reference evidence="1" key="1">
    <citation type="submission" date="2020-08" db="EMBL/GenBank/DDBJ databases">
        <title>Multicomponent nature underlies the extraordinary mechanical properties of spider dragline silk.</title>
        <authorList>
            <person name="Kono N."/>
            <person name="Nakamura H."/>
            <person name="Mori M."/>
            <person name="Yoshida Y."/>
            <person name="Ohtoshi R."/>
            <person name="Malay A.D."/>
            <person name="Moran D.A.P."/>
            <person name="Tomita M."/>
            <person name="Numata K."/>
            <person name="Arakawa K."/>
        </authorList>
    </citation>
    <scope>NUCLEOTIDE SEQUENCE</scope>
</reference>
<name>A0A8X7CTL8_9ARAC</name>
<protein>
    <submittedName>
        <fullName evidence="1">Uncharacterized protein</fullName>
    </submittedName>
</protein>
<evidence type="ECO:0000313" key="1">
    <source>
        <dbReference type="EMBL" id="GFY78650.1"/>
    </source>
</evidence>
<sequence>MDVYQVPCVCFFPLAYDIYNCCQKTRAIQPLLPESLIPFLASRVDLSEVDLGERHRLLFSPTESHTLLAHTTHHCLPFDSPE</sequence>
<dbReference type="AlphaFoldDB" id="A0A8X7CTL8"/>
<comment type="caution">
    <text evidence="1">The sequence shown here is derived from an EMBL/GenBank/DDBJ whole genome shotgun (WGS) entry which is preliminary data.</text>
</comment>
<dbReference type="Proteomes" id="UP000886998">
    <property type="component" value="Unassembled WGS sequence"/>
</dbReference>
<proteinExistence type="predicted"/>
<accession>A0A8X7CTL8</accession>
<evidence type="ECO:0000313" key="2">
    <source>
        <dbReference type="Proteomes" id="UP000886998"/>
    </source>
</evidence>
<organism evidence="1 2">
    <name type="scientific">Trichonephila inaurata madagascariensis</name>
    <dbReference type="NCBI Taxonomy" id="2747483"/>
    <lineage>
        <taxon>Eukaryota</taxon>
        <taxon>Metazoa</taxon>
        <taxon>Ecdysozoa</taxon>
        <taxon>Arthropoda</taxon>
        <taxon>Chelicerata</taxon>
        <taxon>Arachnida</taxon>
        <taxon>Araneae</taxon>
        <taxon>Araneomorphae</taxon>
        <taxon>Entelegynae</taxon>
        <taxon>Araneoidea</taxon>
        <taxon>Nephilidae</taxon>
        <taxon>Trichonephila</taxon>
        <taxon>Trichonephila inaurata</taxon>
    </lineage>
</organism>
<keyword evidence="2" id="KW-1185">Reference proteome</keyword>
<dbReference type="EMBL" id="BMAV01023121">
    <property type="protein sequence ID" value="GFY78650.1"/>
    <property type="molecule type" value="Genomic_DNA"/>
</dbReference>
<gene>
    <name evidence="1" type="ORF">TNIN_72291</name>
</gene>